<feature type="coiled-coil region" evidence="1">
    <location>
        <begin position="117"/>
        <end position="172"/>
    </location>
</feature>
<dbReference type="OrthoDB" id="5428321at2759"/>
<dbReference type="EMBL" id="MU251703">
    <property type="protein sequence ID" value="KAG9230080.1"/>
    <property type="molecule type" value="Genomic_DNA"/>
</dbReference>
<accession>A0A9P7YAC1</accession>
<reference evidence="2" key="1">
    <citation type="journal article" date="2021" name="IMA Fungus">
        <title>Genomic characterization of three marine fungi, including Emericellopsis atlantica sp. nov. with signatures of a generalist lifestyle and marine biomass degradation.</title>
        <authorList>
            <person name="Hagestad O.C."/>
            <person name="Hou L."/>
            <person name="Andersen J.H."/>
            <person name="Hansen E.H."/>
            <person name="Altermark B."/>
            <person name="Li C."/>
            <person name="Kuhnert E."/>
            <person name="Cox R.J."/>
            <person name="Crous P.W."/>
            <person name="Spatafora J.W."/>
            <person name="Lail K."/>
            <person name="Amirebrahimi M."/>
            <person name="Lipzen A."/>
            <person name="Pangilinan J."/>
            <person name="Andreopoulos W."/>
            <person name="Hayes R.D."/>
            <person name="Ng V."/>
            <person name="Grigoriev I.V."/>
            <person name="Jackson S.A."/>
            <person name="Sutton T.D.S."/>
            <person name="Dobson A.D.W."/>
            <person name="Rama T."/>
        </authorList>
    </citation>
    <scope>NUCLEOTIDE SEQUENCE</scope>
    <source>
        <strain evidence="2">TRa018bII</strain>
    </source>
</reference>
<evidence type="ECO:0000313" key="3">
    <source>
        <dbReference type="Proteomes" id="UP000824998"/>
    </source>
</evidence>
<keyword evidence="3" id="KW-1185">Reference proteome</keyword>
<organism evidence="2 3">
    <name type="scientific">Amylocarpus encephaloides</name>
    <dbReference type="NCBI Taxonomy" id="45428"/>
    <lineage>
        <taxon>Eukaryota</taxon>
        <taxon>Fungi</taxon>
        <taxon>Dikarya</taxon>
        <taxon>Ascomycota</taxon>
        <taxon>Pezizomycotina</taxon>
        <taxon>Leotiomycetes</taxon>
        <taxon>Helotiales</taxon>
        <taxon>Helotiales incertae sedis</taxon>
        <taxon>Amylocarpus</taxon>
    </lineage>
</organism>
<name>A0A9P7YAC1_9HELO</name>
<proteinExistence type="predicted"/>
<comment type="caution">
    <text evidence="2">The sequence shown here is derived from an EMBL/GenBank/DDBJ whole genome shotgun (WGS) entry which is preliminary data.</text>
</comment>
<gene>
    <name evidence="2" type="ORF">BJ875DRAFT_385931</name>
</gene>
<protein>
    <submittedName>
        <fullName evidence="2">Uncharacterized protein</fullName>
    </submittedName>
</protein>
<sequence>MTSQRLSNLNRSEWNKKCRERLSEHLNDRLGITIDPSQVRLKTSPDDVYVWERLSEKEHLFSKNISDHLIGALKELYQEVGLSIEAVVKNKLREHTTGSVPITVHCPKGGVSFSSRIHELQTRLEMQTSELEQWQQRAQSEVEMRRQTELKINELQINIQEAQKDRERLGVDVQEWRLLAEQCQARTKKYSQALQKVSAYLEDTRPELDG</sequence>
<dbReference type="Proteomes" id="UP000824998">
    <property type="component" value="Unassembled WGS sequence"/>
</dbReference>
<dbReference type="AlphaFoldDB" id="A0A9P7YAC1"/>
<evidence type="ECO:0000313" key="2">
    <source>
        <dbReference type="EMBL" id="KAG9230080.1"/>
    </source>
</evidence>
<evidence type="ECO:0000256" key="1">
    <source>
        <dbReference type="SAM" id="Coils"/>
    </source>
</evidence>
<keyword evidence="1" id="KW-0175">Coiled coil</keyword>